<evidence type="ECO:0000313" key="1">
    <source>
        <dbReference type="EMBL" id="MDR7666192.1"/>
    </source>
</evidence>
<gene>
    <name evidence="1" type="ORF">RG963_10480</name>
</gene>
<reference evidence="2" key="1">
    <citation type="submission" date="2023-07" db="EMBL/GenBank/DDBJ databases">
        <title>Whole-genome sequencing of a new Methanosarcina sp. Z-7115.</title>
        <authorList>
            <person name="Zhilina T.N."/>
            <person name="Merkel A.Y."/>
        </authorList>
    </citation>
    <scope>NUCLEOTIDE SEQUENCE [LARGE SCALE GENOMIC DNA]</scope>
    <source>
        <strain evidence="2">Z-7115</strain>
    </source>
</reference>
<protein>
    <submittedName>
        <fullName evidence="1">DUF1724 domain-containing protein</fullName>
    </submittedName>
</protein>
<accession>A0ABU2D2W6</accession>
<dbReference type="RefSeq" id="WP_310576220.1">
    <property type="nucleotide sequence ID" value="NZ_JAVKPK010000041.1"/>
</dbReference>
<sequence>MPGLKPVQKNDIEYDITTGLFSSDPKAIESGERLFEYCKIRSEANLHGSYKQRRNFQKFKHT</sequence>
<name>A0ABU2D2W6_9EURY</name>
<evidence type="ECO:0000313" key="2">
    <source>
        <dbReference type="Proteomes" id="UP001246244"/>
    </source>
</evidence>
<keyword evidence="2" id="KW-1185">Reference proteome</keyword>
<proteinExistence type="predicted"/>
<comment type="caution">
    <text evidence="1">The sequence shown here is derived from an EMBL/GenBank/DDBJ whole genome shotgun (WGS) entry which is preliminary data.</text>
</comment>
<organism evidence="1 2">
    <name type="scientific">Methanosarcina baikalica</name>
    <dbReference type="NCBI Taxonomy" id="3073890"/>
    <lineage>
        <taxon>Archaea</taxon>
        <taxon>Methanobacteriati</taxon>
        <taxon>Methanobacteriota</taxon>
        <taxon>Stenosarchaea group</taxon>
        <taxon>Methanomicrobia</taxon>
        <taxon>Methanosarcinales</taxon>
        <taxon>Methanosarcinaceae</taxon>
        <taxon>Methanosarcina</taxon>
    </lineage>
</organism>
<dbReference type="EMBL" id="JAVKPK010000041">
    <property type="protein sequence ID" value="MDR7666192.1"/>
    <property type="molecule type" value="Genomic_DNA"/>
</dbReference>
<dbReference type="Proteomes" id="UP001246244">
    <property type="component" value="Unassembled WGS sequence"/>
</dbReference>